<dbReference type="SUPFAM" id="SSF52058">
    <property type="entry name" value="L domain-like"/>
    <property type="match status" value="1"/>
</dbReference>
<evidence type="ECO:0000256" key="2">
    <source>
        <dbReference type="ARBA" id="ARBA00022737"/>
    </source>
</evidence>
<dbReference type="SMART" id="SM00369">
    <property type="entry name" value="LRR_TYP"/>
    <property type="match status" value="9"/>
</dbReference>
<evidence type="ECO:0000256" key="1">
    <source>
        <dbReference type="ARBA" id="ARBA00022614"/>
    </source>
</evidence>
<evidence type="ECO:0000256" key="3">
    <source>
        <dbReference type="SAM" id="MobiDB-lite"/>
    </source>
</evidence>
<dbReference type="PRINTS" id="PR00019">
    <property type="entry name" value="LEURICHRPT"/>
</dbReference>
<keyword evidence="2" id="KW-0677">Repeat</keyword>
<dbReference type="Pfam" id="PF13855">
    <property type="entry name" value="LRR_8"/>
    <property type="match status" value="2"/>
</dbReference>
<dbReference type="AlphaFoldDB" id="A0A8C4PZC7"/>
<proteinExistence type="predicted"/>
<dbReference type="Pfam" id="PF00560">
    <property type="entry name" value="LRR_1"/>
    <property type="match status" value="1"/>
</dbReference>
<dbReference type="PANTHER" id="PTHR45617:SF169">
    <property type="entry name" value="LRRCT DOMAIN-CONTAINING PROTEIN"/>
    <property type="match status" value="1"/>
</dbReference>
<dbReference type="InterPro" id="IPR032675">
    <property type="entry name" value="LRR_dom_sf"/>
</dbReference>
<evidence type="ECO:0000313" key="5">
    <source>
        <dbReference type="Proteomes" id="UP000694388"/>
    </source>
</evidence>
<feature type="compositionally biased region" description="Basic and acidic residues" evidence="3">
    <location>
        <begin position="341"/>
        <end position="360"/>
    </location>
</feature>
<dbReference type="PANTHER" id="PTHR45617">
    <property type="entry name" value="LEUCINE RICH REPEAT FAMILY PROTEIN"/>
    <property type="match status" value="1"/>
</dbReference>
<feature type="region of interest" description="Disordered" evidence="3">
    <location>
        <begin position="329"/>
        <end position="367"/>
    </location>
</feature>
<accession>A0A8C4PZC7</accession>
<dbReference type="InterPro" id="IPR001611">
    <property type="entry name" value="Leu-rich_rpt"/>
</dbReference>
<dbReference type="Proteomes" id="UP000694388">
    <property type="component" value="Unplaced"/>
</dbReference>
<sequence>MWRNTTSYLPRLIPCFPVLFLKYQKSFSNWCQKLNYLDLSKNSLEELPSKVFHGLRYLDTLYLSRNSISDLPTGVFGHLERLEFLDLTYNSLESVPLALLSQLRSLKDLRLEGNRLTALEPGLLKPLILLEKFSVSYNKIRRIPPLLFRYNKNLNNVDISYNHLHKLPSSLLRNLTKLQWFYCTYNHIERLDCDTFVGNGELKELRMDGNHLESLPPGLLQNLIQLEEVSFAENRLTSLLASTLAQIGTSVETIANFDLNRLTSLPSDTLEVLATRPCLFTMLKGNTICDDLPSPTARSTDNNQRDTEITDIFMEGKVDNDTHKKVDDHLVDIPTDGPEPDSTRNIEGDGVKSSSDRLQDEEVSPQPVRSIAADFKNGKLGHSDSSTNTCKSKVIEGGAKKQADDEEGNKCASQKALSAEVFIRRACLVQQTP</sequence>
<keyword evidence="1" id="KW-0433">Leucine-rich repeat</keyword>
<reference evidence="4" key="2">
    <citation type="submission" date="2025-09" db="UniProtKB">
        <authorList>
            <consortium name="Ensembl"/>
        </authorList>
    </citation>
    <scope>IDENTIFICATION</scope>
</reference>
<dbReference type="Ensembl" id="ENSEBUT00000008047.1">
    <property type="protein sequence ID" value="ENSEBUP00000007561.1"/>
    <property type="gene ID" value="ENSEBUG00000004930.1"/>
</dbReference>
<name>A0A8C4PZC7_EPTBU</name>
<protein>
    <submittedName>
        <fullName evidence="4">Uncharacterized protein</fullName>
    </submittedName>
</protein>
<dbReference type="Gene3D" id="3.80.10.10">
    <property type="entry name" value="Ribonuclease Inhibitor"/>
    <property type="match status" value="2"/>
</dbReference>
<dbReference type="GeneTree" id="ENSGT00940000166374"/>
<dbReference type="PROSITE" id="PS51450">
    <property type="entry name" value="LRR"/>
    <property type="match status" value="1"/>
</dbReference>
<evidence type="ECO:0000313" key="4">
    <source>
        <dbReference type="Ensembl" id="ENSEBUP00000007561.1"/>
    </source>
</evidence>
<keyword evidence="5" id="KW-1185">Reference proteome</keyword>
<organism evidence="4 5">
    <name type="scientific">Eptatretus burgeri</name>
    <name type="common">Inshore hagfish</name>
    <dbReference type="NCBI Taxonomy" id="7764"/>
    <lineage>
        <taxon>Eukaryota</taxon>
        <taxon>Metazoa</taxon>
        <taxon>Chordata</taxon>
        <taxon>Craniata</taxon>
        <taxon>Vertebrata</taxon>
        <taxon>Cyclostomata</taxon>
        <taxon>Myxini</taxon>
        <taxon>Myxiniformes</taxon>
        <taxon>Myxinidae</taxon>
        <taxon>Eptatretinae</taxon>
        <taxon>Eptatretus</taxon>
    </lineage>
</organism>
<reference evidence="4" key="1">
    <citation type="submission" date="2025-08" db="UniProtKB">
        <authorList>
            <consortium name="Ensembl"/>
        </authorList>
    </citation>
    <scope>IDENTIFICATION</scope>
</reference>
<dbReference type="InterPro" id="IPR003591">
    <property type="entry name" value="Leu-rich_rpt_typical-subtyp"/>
</dbReference>